<name>M2MWE1_BAUPA</name>
<dbReference type="RefSeq" id="XP_007672496.1">
    <property type="nucleotide sequence ID" value="XM_007674306.1"/>
</dbReference>
<dbReference type="Proteomes" id="UP000011761">
    <property type="component" value="Unassembled WGS sequence"/>
</dbReference>
<proteinExistence type="predicted"/>
<reference evidence="2 3" key="1">
    <citation type="journal article" date="2012" name="PLoS Pathog.">
        <title>Diverse lifestyles and strategies of plant pathogenesis encoded in the genomes of eighteen Dothideomycetes fungi.</title>
        <authorList>
            <person name="Ohm R.A."/>
            <person name="Feau N."/>
            <person name="Henrissat B."/>
            <person name="Schoch C.L."/>
            <person name="Horwitz B.A."/>
            <person name="Barry K.W."/>
            <person name="Condon B.J."/>
            <person name="Copeland A.C."/>
            <person name="Dhillon B."/>
            <person name="Glaser F."/>
            <person name="Hesse C.N."/>
            <person name="Kosti I."/>
            <person name="LaButti K."/>
            <person name="Lindquist E.A."/>
            <person name="Lucas S."/>
            <person name="Salamov A.A."/>
            <person name="Bradshaw R.E."/>
            <person name="Ciuffetti L."/>
            <person name="Hamelin R.C."/>
            <person name="Kema G.H.J."/>
            <person name="Lawrence C."/>
            <person name="Scott J.A."/>
            <person name="Spatafora J.W."/>
            <person name="Turgeon B.G."/>
            <person name="de Wit P.J.G.M."/>
            <person name="Zhong S."/>
            <person name="Goodwin S.B."/>
            <person name="Grigoriev I.V."/>
        </authorList>
    </citation>
    <scope>NUCLEOTIDE SEQUENCE [LARGE SCALE GENOMIC DNA]</scope>
    <source>
        <strain evidence="2 3">UAMH 10762</strain>
    </source>
</reference>
<feature type="compositionally biased region" description="Low complexity" evidence="1">
    <location>
        <begin position="205"/>
        <end position="218"/>
    </location>
</feature>
<feature type="compositionally biased region" description="Basic and acidic residues" evidence="1">
    <location>
        <begin position="69"/>
        <end position="98"/>
    </location>
</feature>
<evidence type="ECO:0000313" key="2">
    <source>
        <dbReference type="EMBL" id="EMD01312.1"/>
    </source>
</evidence>
<evidence type="ECO:0000256" key="1">
    <source>
        <dbReference type="SAM" id="MobiDB-lite"/>
    </source>
</evidence>
<accession>M2MWE1</accession>
<dbReference type="OMA" id="ANKPAMT"/>
<feature type="compositionally biased region" description="Low complexity" evidence="1">
    <location>
        <begin position="185"/>
        <end position="196"/>
    </location>
</feature>
<feature type="compositionally biased region" description="Basic and acidic residues" evidence="1">
    <location>
        <begin position="113"/>
        <end position="123"/>
    </location>
</feature>
<dbReference type="OrthoDB" id="5427780at2759"/>
<evidence type="ECO:0008006" key="4">
    <source>
        <dbReference type="Google" id="ProtNLM"/>
    </source>
</evidence>
<dbReference type="KEGG" id="bcom:BAUCODRAFT_144848"/>
<sequence>MPPLACLRYLSGANPFRLVAVDADTGKPIDPNIGRKTYVTYYDVKKDKKGNKVIERHRTQRGSQVGEGQGKDEQKKCCKCDGGGEKKPEGRVGKKEGNGDGGDSNEKTGSGGDDDKPFTPDEDAKIKAMKAEGRTWNQIATELGNGRTKGAVSGRCKELSKTEGQGLGRKPNASGERSNEKDNTKPAAAANKPAMTKAEKKTAKKAAAAEAATAATANAPPPASKPASTHGSAPGSEVRYTLSEWQTLQEDSTFSFGELQCLSEIINQDLTLTWGRVAARFYDLTGRRIHPDEIREKFEAMVVGT</sequence>
<organism evidence="2 3">
    <name type="scientific">Baudoinia panamericana (strain UAMH 10762)</name>
    <name type="common">Angels' share fungus</name>
    <name type="synonym">Baudoinia compniacensis (strain UAMH 10762)</name>
    <dbReference type="NCBI Taxonomy" id="717646"/>
    <lineage>
        <taxon>Eukaryota</taxon>
        <taxon>Fungi</taxon>
        <taxon>Dikarya</taxon>
        <taxon>Ascomycota</taxon>
        <taxon>Pezizomycotina</taxon>
        <taxon>Dothideomycetes</taxon>
        <taxon>Dothideomycetidae</taxon>
        <taxon>Mycosphaerellales</taxon>
        <taxon>Teratosphaeriaceae</taxon>
        <taxon>Baudoinia</taxon>
    </lineage>
</organism>
<gene>
    <name evidence="2" type="ORF">BAUCODRAFT_144848</name>
</gene>
<dbReference type="EMBL" id="KB445550">
    <property type="protein sequence ID" value="EMD01312.1"/>
    <property type="molecule type" value="Genomic_DNA"/>
</dbReference>
<protein>
    <recommendedName>
        <fullName evidence="4">Myb-like domain-containing protein</fullName>
    </recommendedName>
</protein>
<evidence type="ECO:0000313" key="3">
    <source>
        <dbReference type="Proteomes" id="UP000011761"/>
    </source>
</evidence>
<dbReference type="AlphaFoldDB" id="M2MWE1"/>
<keyword evidence="3" id="KW-1185">Reference proteome</keyword>
<feature type="region of interest" description="Disordered" evidence="1">
    <location>
        <begin position="52"/>
        <end position="123"/>
    </location>
</feature>
<dbReference type="GeneID" id="19108536"/>
<dbReference type="eggNOG" id="ENOG502QT5Q">
    <property type="taxonomic scope" value="Eukaryota"/>
</dbReference>
<feature type="region of interest" description="Disordered" evidence="1">
    <location>
        <begin position="140"/>
        <end position="238"/>
    </location>
</feature>
<dbReference type="HOGENOM" id="CLU_912107_0_0_1"/>